<keyword evidence="2" id="KW-0805">Transcription regulation</keyword>
<dbReference type="PROSITE" id="PS01081">
    <property type="entry name" value="HTH_TETR_1"/>
    <property type="match status" value="1"/>
</dbReference>
<evidence type="ECO:0000256" key="1">
    <source>
        <dbReference type="ARBA" id="ARBA00022491"/>
    </source>
</evidence>
<dbReference type="InterPro" id="IPR023772">
    <property type="entry name" value="DNA-bd_HTH_TetR-type_CS"/>
</dbReference>
<keyword evidence="1" id="KW-0678">Repressor</keyword>
<dbReference type="InterPro" id="IPR001647">
    <property type="entry name" value="HTH_TetR"/>
</dbReference>
<evidence type="ECO:0000256" key="5">
    <source>
        <dbReference type="PROSITE-ProRule" id="PRU00335"/>
    </source>
</evidence>
<dbReference type="Gene3D" id="1.10.10.60">
    <property type="entry name" value="Homeodomain-like"/>
    <property type="match status" value="1"/>
</dbReference>
<evidence type="ECO:0000259" key="6">
    <source>
        <dbReference type="PROSITE" id="PS50977"/>
    </source>
</evidence>
<dbReference type="PANTHER" id="PTHR47506">
    <property type="entry name" value="TRANSCRIPTIONAL REGULATORY PROTEIN"/>
    <property type="match status" value="1"/>
</dbReference>
<accession>A0AB38TXF8</accession>
<dbReference type="PANTHER" id="PTHR47506:SF1">
    <property type="entry name" value="HTH-TYPE TRANSCRIPTIONAL REGULATOR YJDC"/>
    <property type="match status" value="1"/>
</dbReference>
<dbReference type="InterPro" id="IPR036271">
    <property type="entry name" value="Tet_transcr_reg_TetR-rel_C_sf"/>
</dbReference>
<evidence type="ECO:0000313" key="8">
    <source>
        <dbReference type="Proteomes" id="UP001059745"/>
    </source>
</evidence>
<feature type="DNA-binding region" description="H-T-H motif" evidence="5">
    <location>
        <begin position="13"/>
        <end position="32"/>
    </location>
</feature>
<dbReference type="Pfam" id="PF00440">
    <property type="entry name" value="TetR_N"/>
    <property type="match status" value="1"/>
</dbReference>
<evidence type="ECO:0000256" key="3">
    <source>
        <dbReference type="ARBA" id="ARBA00023125"/>
    </source>
</evidence>
<evidence type="ECO:0000313" key="7">
    <source>
        <dbReference type="EMBL" id="UWX72695.1"/>
    </source>
</evidence>
<gene>
    <name evidence="7" type="ORF">NYZ96_30205</name>
</gene>
<dbReference type="EMBL" id="CP104215">
    <property type="protein sequence ID" value="UWX72695.1"/>
    <property type="molecule type" value="Genomic_DNA"/>
</dbReference>
<dbReference type="Proteomes" id="UP001059745">
    <property type="component" value="Chromosome 2"/>
</dbReference>
<reference evidence="7" key="1">
    <citation type="submission" date="2022-09" db="EMBL/GenBank/DDBJ databases">
        <title>Genomic of Burkholderia gladioli.</title>
        <authorList>
            <person name="Wu H."/>
        </authorList>
    </citation>
    <scope>NUCLEOTIDE SEQUENCE</scope>
    <source>
        <strain evidence="7">ZN-S4</strain>
    </source>
</reference>
<dbReference type="AlphaFoldDB" id="A0AB38TXF8"/>
<sequence>MKLFWIKGYEATSISDLTNALGVGSTSLYAAFGSKDALYAEAMRLYSVTYEHLVLGRFREAATAREAAFAYLWDSAIAMTGADCGLPHGCMVTLSTVGSDGHTELGDLMRTTRGDAFDVLLSRFEKAAAEGEFPGSPDVVKLARFLQTVQSGMAIRARDGAERAELQAIAEMAMAGWDQIVRNRPAGQRSTGTA</sequence>
<dbReference type="SUPFAM" id="SSF46689">
    <property type="entry name" value="Homeodomain-like"/>
    <property type="match status" value="1"/>
</dbReference>
<evidence type="ECO:0000256" key="2">
    <source>
        <dbReference type="ARBA" id="ARBA00023015"/>
    </source>
</evidence>
<name>A0AB38TXF8_BURGA</name>
<evidence type="ECO:0000256" key="4">
    <source>
        <dbReference type="ARBA" id="ARBA00023163"/>
    </source>
</evidence>
<proteinExistence type="predicted"/>
<dbReference type="Gene3D" id="1.10.357.10">
    <property type="entry name" value="Tetracycline Repressor, domain 2"/>
    <property type="match status" value="1"/>
</dbReference>
<keyword evidence="3 5" id="KW-0238">DNA-binding</keyword>
<organism evidence="7 8">
    <name type="scientific">Burkholderia gladioli</name>
    <name type="common">Pseudomonas marginata</name>
    <name type="synonym">Phytomonas marginata</name>
    <dbReference type="NCBI Taxonomy" id="28095"/>
    <lineage>
        <taxon>Bacteria</taxon>
        <taxon>Pseudomonadati</taxon>
        <taxon>Pseudomonadota</taxon>
        <taxon>Betaproteobacteria</taxon>
        <taxon>Burkholderiales</taxon>
        <taxon>Burkholderiaceae</taxon>
        <taxon>Burkholderia</taxon>
    </lineage>
</organism>
<dbReference type="PROSITE" id="PS50977">
    <property type="entry name" value="HTH_TETR_2"/>
    <property type="match status" value="1"/>
</dbReference>
<dbReference type="RefSeq" id="WP_126240747.1">
    <property type="nucleotide sequence ID" value="NZ_CADEQC010000001.1"/>
</dbReference>
<protein>
    <submittedName>
        <fullName evidence="7">TetR/AcrR family transcriptional regulator</fullName>
    </submittedName>
</protein>
<dbReference type="GO" id="GO:0003677">
    <property type="term" value="F:DNA binding"/>
    <property type="evidence" value="ECO:0007669"/>
    <property type="project" value="UniProtKB-UniRule"/>
</dbReference>
<dbReference type="SUPFAM" id="SSF48498">
    <property type="entry name" value="Tetracyclin repressor-like, C-terminal domain"/>
    <property type="match status" value="1"/>
</dbReference>
<feature type="domain" description="HTH tetR-type" evidence="6">
    <location>
        <begin position="1"/>
        <end position="50"/>
    </location>
</feature>
<keyword evidence="4" id="KW-0804">Transcription</keyword>
<dbReference type="InterPro" id="IPR009057">
    <property type="entry name" value="Homeodomain-like_sf"/>
</dbReference>